<evidence type="ECO:0000313" key="1">
    <source>
        <dbReference type="EMBL" id="OVZ82596.1"/>
    </source>
</evidence>
<dbReference type="AlphaFoldDB" id="A0AB73Q6U3"/>
<sequence length="84" mass="9316">MRGCKSLSTKIKQLLGQVVANRAKIGMLMGCKWFWCARIHTNSPNRGGIGEEPAFFALKQCYQVEHGANDIVTPVSVKLVHLEC</sequence>
<dbReference type="Proteomes" id="UP000195840">
    <property type="component" value="Unassembled WGS sequence"/>
</dbReference>
<organism evidence="1 2">
    <name type="scientific">Yersinia kristensenii</name>
    <dbReference type="NCBI Taxonomy" id="28152"/>
    <lineage>
        <taxon>Bacteria</taxon>
        <taxon>Pseudomonadati</taxon>
        <taxon>Pseudomonadota</taxon>
        <taxon>Gammaproteobacteria</taxon>
        <taxon>Enterobacterales</taxon>
        <taxon>Yersiniaceae</taxon>
        <taxon>Yersinia</taxon>
    </lineage>
</organism>
<protein>
    <submittedName>
        <fullName evidence="1">Uncharacterized protein</fullName>
    </submittedName>
</protein>
<reference evidence="1 2" key="1">
    <citation type="submission" date="2017-05" db="EMBL/GenBank/DDBJ databases">
        <title>Whole genome sequencing of Yersinia kristensenii.</title>
        <authorList>
            <person name="Campioni F."/>
        </authorList>
    </citation>
    <scope>NUCLEOTIDE SEQUENCE [LARGE SCALE GENOMIC DNA]</scope>
    <source>
        <strain evidence="1 2">CFSAN060538</strain>
    </source>
</reference>
<keyword evidence="2" id="KW-1185">Reference proteome</keyword>
<evidence type="ECO:0000313" key="2">
    <source>
        <dbReference type="Proteomes" id="UP000195840"/>
    </source>
</evidence>
<accession>A0AB73Q6U3</accession>
<proteinExistence type="predicted"/>
<name>A0AB73Q6U3_YERKR</name>
<gene>
    <name evidence="1" type="ORF">CBW52_04755</name>
</gene>
<comment type="caution">
    <text evidence="1">The sequence shown here is derived from an EMBL/GenBank/DDBJ whole genome shotgun (WGS) entry which is preliminary data.</text>
</comment>
<dbReference type="EMBL" id="NHOG01000006">
    <property type="protein sequence ID" value="OVZ82596.1"/>
    <property type="molecule type" value="Genomic_DNA"/>
</dbReference>